<evidence type="ECO:0000256" key="1">
    <source>
        <dbReference type="ARBA" id="ARBA00004299"/>
    </source>
</evidence>
<proteinExistence type="predicted"/>
<organism evidence="5 6">
    <name type="scientific">Scleropages formosus</name>
    <name type="common">Asian bonytongue</name>
    <name type="synonym">Osteoglossum formosum</name>
    <dbReference type="NCBI Taxonomy" id="113540"/>
    <lineage>
        <taxon>Eukaryota</taxon>
        <taxon>Metazoa</taxon>
        <taxon>Chordata</taxon>
        <taxon>Craniata</taxon>
        <taxon>Vertebrata</taxon>
        <taxon>Euteleostomi</taxon>
        <taxon>Actinopterygii</taxon>
        <taxon>Neopterygii</taxon>
        <taxon>Teleostei</taxon>
        <taxon>Osteoglossocephala</taxon>
        <taxon>Osteoglossomorpha</taxon>
        <taxon>Osteoglossiformes</taxon>
        <taxon>Osteoglossidae</taxon>
        <taxon>Scleropages</taxon>
    </lineage>
</organism>
<sequence>MVQFRVPNLPLLTIILTNSHRHQLLDTLPCLQFRPNLNLKALPLPCRFKDHCLPPSLWDRMGGSCVPASLPFLEHSLEGLHKWLDPHRRSQTQTPFLASHASSRFIRCTAYSLPCTADLAKQCYIPLAAVIKPFAMGLNNERAGRGPFLHMHSQRGVWQYPCLPRVRVTPLPQRSPDRSQRSFYFQHLDHMGRRVDVSPKGPELSLGSHKFVAMLDYCKNKEPPQPPALLFTIDGSYARVKSGLVHLVCGVLKPLLEQLPRHGHGGKRDALSLAYNEEGAESSEIRVGFVTYNKATALLQCEELPDAAPDDGGLHDAGDTFVPLLDGFLVHFQESRFIINKYLLYASISDTFADTDDRETAFAPAIQEGVGALKAADCRGKLSIFHSPIPAAEAPGKRRNRDDEKLVNTKKEKTLFQPARAIYEQLSGDRMSIGRSVDLFPFPNQHVDVDALGDVSLRKGGLRLQVQQLPGARRSPVRCAAPDVWNAAPSGQTETEFIQAAVNWTETRGRTCSNQSDLMPTSTGAVPLCRYFGTVRMSNTTDLEMAAVGCNKAVTVEFEHDDTLSEDSGALIRASIQSLDLSSGPVQAAVFQHASYLCPFPCTAPCCTPHRVDGGCCVFTTRASAAAPYWWTATKAVRQMRFSTSVELSWFCAAADCRSSSRPACRTVLSQPLKAMKETLLSHTARILACYRRNCASPSSMSQHDIDRVSGGIPAPVCCSQGRLCKRRLSLLEKGQQFLLWVGMACSMTTSTPTCCRVALVIPTPDLCDSKLTAVKQKDKMEKLFLQHLVEDKGVYGGASYMDFLCHVDCEIHQLLT</sequence>
<dbReference type="GO" id="GO:0006886">
    <property type="term" value="P:intracellular protein transport"/>
    <property type="evidence" value="ECO:0007669"/>
    <property type="project" value="InterPro"/>
</dbReference>
<dbReference type="InterPro" id="IPR036180">
    <property type="entry name" value="Gelsolin-like_dom_sf"/>
</dbReference>
<comment type="caution">
    <text evidence="5">The sequence shown here is derived from an EMBL/GenBank/DDBJ whole genome shotgun (WGS) entry which is preliminary data.</text>
</comment>
<protein>
    <submittedName>
        <fullName evidence="5">Protein transport protein Sec24D-like</fullName>
    </submittedName>
</protein>
<dbReference type="Gene3D" id="2.60.40.1670">
    <property type="entry name" value="beta-sandwich domain of Sec23/24"/>
    <property type="match status" value="2"/>
</dbReference>
<dbReference type="Proteomes" id="UP000034805">
    <property type="component" value="Unassembled WGS sequence"/>
</dbReference>
<feature type="domain" description="Sec23/Sec24 trunk" evidence="4">
    <location>
        <begin position="224"/>
        <end position="462"/>
    </location>
</feature>
<dbReference type="SUPFAM" id="SSF81995">
    <property type="entry name" value="beta-sandwich domain of Sec23/24"/>
    <property type="match status" value="1"/>
</dbReference>
<dbReference type="SUPFAM" id="SSF53300">
    <property type="entry name" value="vWA-like"/>
    <property type="match status" value="1"/>
</dbReference>
<evidence type="ECO:0000256" key="2">
    <source>
        <dbReference type="ARBA" id="ARBA00004397"/>
    </source>
</evidence>
<dbReference type="PANTHER" id="PTHR13803">
    <property type="entry name" value="SEC24-RELATED PROTEIN"/>
    <property type="match status" value="1"/>
</dbReference>
<accession>A0A0P7X4C6</accession>
<comment type="subcellular location">
    <subcellularLocation>
        <location evidence="1">Cytoplasmic vesicle</location>
        <location evidence="1">COPII-coated vesicle membrane</location>
        <topology evidence="1">Peripheral membrane protein</topology>
        <orientation evidence="1">Cytoplasmic side</orientation>
    </subcellularLocation>
    <subcellularLocation>
        <location evidence="2">Endoplasmic reticulum membrane</location>
        <topology evidence="2">Peripheral membrane protein</topology>
        <orientation evidence="2">Cytoplasmic side</orientation>
    </subcellularLocation>
</comment>
<dbReference type="AlphaFoldDB" id="A0A0P7X4C6"/>
<dbReference type="InterPro" id="IPR036175">
    <property type="entry name" value="Sec23/24_helical_dom_sf"/>
</dbReference>
<keyword evidence="3" id="KW-0968">Cytoplasmic vesicle</keyword>
<dbReference type="GO" id="GO:0008270">
    <property type="term" value="F:zinc ion binding"/>
    <property type="evidence" value="ECO:0007669"/>
    <property type="project" value="TreeGrafter"/>
</dbReference>
<evidence type="ECO:0000256" key="3">
    <source>
        <dbReference type="ARBA" id="ARBA00023329"/>
    </source>
</evidence>
<dbReference type="Pfam" id="PF04811">
    <property type="entry name" value="Sec23_trunk"/>
    <property type="match status" value="1"/>
</dbReference>
<dbReference type="Gene3D" id="1.20.120.730">
    <property type="entry name" value="Sec23/Sec24 helical domain"/>
    <property type="match status" value="1"/>
</dbReference>
<dbReference type="GO" id="GO:0070971">
    <property type="term" value="C:endoplasmic reticulum exit site"/>
    <property type="evidence" value="ECO:0007669"/>
    <property type="project" value="TreeGrafter"/>
</dbReference>
<dbReference type="InterPro" id="IPR006896">
    <property type="entry name" value="Sec23/24_trunk_dom"/>
</dbReference>
<dbReference type="GO" id="GO:0090110">
    <property type="term" value="P:COPII-coated vesicle cargo loading"/>
    <property type="evidence" value="ECO:0007669"/>
    <property type="project" value="TreeGrafter"/>
</dbReference>
<dbReference type="GO" id="GO:0000149">
    <property type="term" value="F:SNARE binding"/>
    <property type="evidence" value="ECO:0007669"/>
    <property type="project" value="TreeGrafter"/>
</dbReference>
<dbReference type="Gene3D" id="3.40.50.410">
    <property type="entry name" value="von Willebrand factor, type A domain"/>
    <property type="match status" value="1"/>
</dbReference>
<dbReference type="SUPFAM" id="SSF81811">
    <property type="entry name" value="Helical domain of Sec23/24"/>
    <property type="match status" value="1"/>
</dbReference>
<gene>
    <name evidence="5" type="ORF">Z043_109450</name>
</gene>
<dbReference type="InterPro" id="IPR050550">
    <property type="entry name" value="SEC23_SEC24_subfamily"/>
</dbReference>
<dbReference type="InterPro" id="IPR036465">
    <property type="entry name" value="vWFA_dom_sf"/>
</dbReference>
<evidence type="ECO:0000259" key="4">
    <source>
        <dbReference type="Pfam" id="PF04811"/>
    </source>
</evidence>
<evidence type="ECO:0000313" key="6">
    <source>
        <dbReference type="Proteomes" id="UP000034805"/>
    </source>
</evidence>
<dbReference type="PANTHER" id="PTHR13803:SF6">
    <property type="entry name" value="PROTEIN TRANSPORT PROTEIN SEC24D"/>
    <property type="match status" value="1"/>
</dbReference>
<dbReference type="GO" id="GO:0030127">
    <property type="term" value="C:COPII vesicle coat"/>
    <property type="evidence" value="ECO:0007669"/>
    <property type="project" value="InterPro"/>
</dbReference>
<dbReference type="GO" id="GO:0005789">
    <property type="term" value="C:endoplasmic reticulum membrane"/>
    <property type="evidence" value="ECO:0007669"/>
    <property type="project" value="UniProtKB-SubCell"/>
</dbReference>
<dbReference type="SUPFAM" id="SSF82754">
    <property type="entry name" value="C-terminal, gelsolin-like domain of Sec23/24"/>
    <property type="match status" value="1"/>
</dbReference>
<evidence type="ECO:0000313" key="5">
    <source>
        <dbReference type="EMBL" id="KPP71614.1"/>
    </source>
</evidence>
<reference evidence="5 6" key="1">
    <citation type="submission" date="2015-08" db="EMBL/GenBank/DDBJ databases">
        <title>The genome of the Asian arowana (Scleropages formosus).</title>
        <authorList>
            <person name="Tan M.H."/>
            <person name="Gan H.M."/>
            <person name="Croft L.J."/>
            <person name="Austin C.M."/>
        </authorList>
    </citation>
    <scope>NUCLEOTIDE SEQUENCE [LARGE SCALE GENOMIC DNA]</scope>
    <source>
        <strain evidence="5">Aro1</strain>
    </source>
</reference>
<name>A0A0P7X4C6_SCLFO</name>
<dbReference type="EMBL" id="JARO02002913">
    <property type="protein sequence ID" value="KPP71614.1"/>
    <property type="molecule type" value="Genomic_DNA"/>
</dbReference>